<dbReference type="Proteomes" id="UP000006365">
    <property type="component" value="Chromosome"/>
</dbReference>
<dbReference type="EC" id="4.1.1.23" evidence="7"/>
<evidence type="ECO:0000256" key="3">
    <source>
        <dbReference type="ARBA" id="ARBA00022793"/>
    </source>
</evidence>
<dbReference type="EMBL" id="CP002364">
    <property type="protein sequence ID" value="ADW17878.1"/>
    <property type="molecule type" value="Genomic_DNA"/>
</dbReference>
<proteinExistence type="inferred from homology"/>
<dbReference type="GO" id="GO:0004590">
    <property type="term" value="F:orotidine-5'-phosphate decarboxylase activity"/>
    <property type="evidence" value="ECO:0007669"/>
    <property type="project" value="UniProtKB-UniRule"/>
</dbReference>
<comment type="catalytic activity">
    <reaction evidence="6 7">
        <text>orotidine 5'-phosphate + H(+) = UMP + CO2</text>
        <dbReference type="Rhea" id="RHEA:11596"/>
        <dbReference type="ChEBI" id="CHEBI:15378"/>
        <dbReference type="ChEBI" id="CHEBI:16526"/>
        <dbReference type="ChEBI" id="CHEBI:57538"/>
        <dbReference type="ChEBI" id="CHEBI:57865"/>
        <dbReference type="EC" id="4.1.1.23"/>
    </reaction>
</comment>
<evidence type="ECO:0000259" key="8">
    <source>
        <dbReference type="SMART" id="SM00934"/>
    </source>
</evidence>
<dbReference type="PANTHER" id="PTHR43375:SF1">
    <property type="entry name" value="OROTIDINE 5'-PHOSPHATE DECARBOXYLASE"/>
    <property type="match status" value="1"/>
</dbReference>
<keyword evidence="3 7" id="KW-0210">Decarboxylase</keyword>
<keyword evidence="10" id="KW-1185">Reference proteome</keyword>
<dbReference type="GO" id="GO:0006207">
    <property type="term" value="P:'de novo' pyrimidine nucleobase biosynthetic process"/>
    <property type="evidence" value="ECO:0007669"/>
    <property type="project" value="InterPro"/>
</dbReference>
<evidence type="ECO:0000256" key="4">
    <source>
        <dbReference type="ARBA" id="ARBA00022975"/>
    </source>
</evidence>
<name>A0A7U3YM04_DESPD</name>
<dbReference type="NCBIfam" id="TIGR02127">
    <property type="entry name" value="pyrF_sub2"/>
    <property type="match status" value="1"/>
</dbReference>
<dbReference type="KEGG" id="dpr:Despr_1728"/>
<dbReference type="Pfam" id="PF00215">
    <property type="entry name" value="OMPdecase"/>
    <property type="match status" value="1"/>
</dbReference>
<evidence type="ECO:0000256" key="6">
    <source>
        <dbReference type="ARBA" id="ARBA00049157"/>
    </source>
</evidence>
<dbReference type="PROSITE" id="PS00156">
    <property type="entry name" value="OMPDECASE"/>
    <property type="match status" value="1"/>
</dbReference>
<dbReference type="GO" id="GO:0044205">
    <property type="term" value="P:'de novo' UMP biosynthetic process"/>
    <property type="evidence" value="ECO:0007669"/>
    <property type="project" value="UniProtKB-UniRule"/>
</dbReference>
<dbReference type="InterPro" id="IPR011060">
    <property type="entry name" value="RibuloseP-bd_barrel"/>
</dbReference>
<dbReference type="InterPro" id="IPR011995">
    <property type="entry name" value="OMPdecase_type-2"/>
</dbReference>
<dbReference type="PANTHER" id="PTHR43375">
    <property type="entry name" value="OROTIDINE 5'-PHOSPHATE DECARBOXYLASE"/>
    <property type="match status" value="1"/>
</dbReference>
<sequence>MNRGADCVEHLAWRLAPEQGTRPDTAHRSFKLRLPDRRTAPVSTAIMPYEGKMSFIEKLKRSWKKGNSLLCVGLDPDLSRFPKPIDKNIESIFSFNREIIDATHDLVCAYKPQIAYFSAVSAEKQLEKTIDYIRSNYPHIPVILDAKRGDIGSTAEMYTKEAFSRYNVDAVTVNPYMGYDSAEPFLQHKDRGIILLCRTSNNGAGDLQDLIVDGVPIYEHVARLISEKWNFNRNCLLVVGATWPSKMSRIRSIVGDMPFLVPGVGAQGGNVKEMVTAGQTANGTGLIISSSRAILYASNGIDFAEAARSETIKLKNTVNQFRNTA</sequence>
<dbReference type="Gene3D" id="3.20.20.70">
    <property type="entry name" value="Aldolase class I"/>
    <property type="match status" value="1"/>
</dbReference>
<feature type="active site" description="Proton donor" evidence="7">
    <location>
        <position position="147"/>
    </location>
</feature>
<feature type="domain" description="Orotidine 5'-phosphate decarboxylase" evidence="8">
    <location>
        <begin position="69"/>
        <end position="307"/>
    </location>
</feature>
<evidence type="ECO:0000256" key="2">
    <source>
        <dbReference type="ARBA" id="ARBA00008847"/>
    </source>
</evidence>
<dbReference type="InterPro" id="IPR013785">
    <property type="entry name" value="Aldolase_TIM"/>
</dbReference>
<dbReference type="AlphaFoldDB" id="A0A7U3YM04"/>
<gene>
    <name evidence="7" type="primary">pyrF</name>
    <name evidence="9" type="ordered locus">Despr_1728</name>
</gene>
<reference evidence="9 10" key="1">
    <citation type="journal article" date="2011" name="Stand. Genomic Sci.">
        <title>Complete genome sequence of Desulfobulbus propionicus type strain (1pr3).</title>
        <authorList>
            <person name="Pagani I."/>
            <person name="Lapidus A."/>
            <person name="Nolan M."/>
            <person name="Lucas S."/>
            <person name="Hammon N."/>
            <person name="Deshpande S."/>
            <person name="Cheng J.F."/>
            <person name="Chertkov O."/>
            <person name="Davenport K."/>
            <person name="Tapia R."/>
            <person name="Han C."/>
            <person name="Goodwin L."/>
            <person name="Pitluck S."/>
            <person name="Liolios K."/>
            <person name="Mavromatis K."/>
            <person name="Ivanova N."/>
            <person name="Mikhailova N."/>
            <person name="Pati A."/>
            <person name="Chen A."/>
            <person name="Palaniappan K."/>
            <person name="Land M."/>
            <person name="Hauser L."/>
            <person name="Chang Y.J."/>
            <person name="Jeffries C.D."/>
            <person name="Detter J.C."/>
            <person name="Brambilla E."/>
            <person name="Kannan K.P."/>
            <person name="Djao O.D."/>
            <person name="Rohde M."/>
            <person name="Pukall R."/>
            <person name="Spring S."/>
            <person name="Goker M."/>
            <person name="Sikorski J."/>
            <person name="Woyke T."/>
            <person name="Bristow J."/>
            <person name="Eisen J.A."/>
            <person name="Markowitz V."/>
            <person name="Hugenholtz P."/>
            <person name="Kyrpides N.C."/>
            <person name="Klenk H.P."/>
        </authorList>
    </citation>
    <scope>NUCLEOTIDE SEQUENCE [LARGE SCALE GENOMIC DNA]</scope>
    <source>
        <strain evidence="10">ATCC 33891 / DSM 2032 / 1pr3</strain>
    </source>
</reference>
<protein>
    <recommendedName>
        <fullName evidence="7">Orotidine 5'-phosphate decarboxylase</fullName>
        <ecNumber evidence="7">4.1.1.23</ecNumber>
    </recommendedName>
    <alternativeName>
        <fullName evidence="7">OMP decarboxylase</fullName>
        <shortName evidence="7">OMPDCase</shortName>
        <shortName evidence="7">OMPdecase</shortName>
    </alternativeName>
</protein>
<dbReference type="CDD" id="cd04725">
    <property type="entry name" value="OMP_decarboxylase_like"/>
    <property type="match status" value="1"/>
</dbReference>
<evidence type="ECO:0000256" key="7">
    <source>
        <dbReference type="HAMAP-Rule" id="MF_01215"/>
    </source>
</evidence>
<evidence type="ECO:0000313" key="9">
    <source>
        <dbReference type="EMBL" id="ADW17878.1"/>
    </source>
</evidence>
<keyword evidence="4 7" id="KW-0665">Pyrimidine biosynthesis</keyword>
<comment type="similarity">
    <text evidence="2 7">Belongs to the OMP decarboxylase family. Type 2 subfamily.</text>
</comment>
<keyword evidence="5 7" id="KW-0456">Lyase</keyword>
<accession>A0A7U3YM04</accession>
<dbReference type="SMART" id="SM00934">
    <property type="entry name" value="OMPdecase"/>
    <property type="match status" value="1"/>
</dbReference>
<evidence type="ECO:0000256" key="5">
    <source>
        <dbReference type="ARBA" id="ARBA00023239"/>
    </source>
</evidence>
<evidence type="ECO:0000256" key="1">
    <source>
        <dbReference type="ARBA" id="ARBA00004861"/>
    </source>
</evidence>
<organism evidence="9 10">
    <name type="scientific">Desulfobulbus propionicus (strain ATCC 33891 / DSM 2032 / VKM B-1956 / 1pr3)</name>
    <dbReference type="NCBI Taxonomy" id="577650"/>
    <lineage>
        <taxon>Bacteria</taxon>
        <taxon>Pseudomonadati</taxon>
        <taxon>Thermodesulfobacteriota</taxon>
        <taxon>Desulfobulbia</taxon>
        <taxon>Desulfobulbales</taxon>
        <taxon>Desulfobulbaceae</taxon>
        <taxon>Desulfobulbus</taxon>
    </lineage>
</organism>
<dbReference type="UniPathway" id="UPA00070">
    <property type="reaction ID" value="UER00120"/>
</dbReference>
<dbReference type="InterPro" id="IPR018089">
    <property type="entry name" value="OMPdecase_AS"/>
</dbReference>
<evidence type="ECO:0000313" key="10">
    <source>
        <dbReference type="Proteomes" id="UP000006365"/>
    </source>
</evidence>
<dbReference type="InterPro" id="IPR001754">
    <property type="entry name" value="OMPdeCOase_dom"/>
</dbReference>
<dbReference type="SUPFAM" id="SSF51366">
    <property type="entry name" value="Ribulose-phoshate binding barrel"/>
    <property type="match status" value="1"/>
</dbReference>
<dbReference type="HAMAP" id="MF_01215">
    <property type="entry name" value="OMPdecase_type2"/>
    <property type="match status" value="1"/>
</dbReference>
<comment type="pathway">
    <text evidence="1 7">Pyrimidine metabolism; UMP biosynthesis via de novo pathway; UMP from orotate: step 2/2.</text>
</comment>